<evidence type="ECO:0000313" key="1">
    <source>
        <dbReference type="EMBL" id="GAH32381.1"/>
    </source>
</evidence>
<gene>
    <name evidence="1" type="ORF">S03H2_25383</name>
</gene>
<feature type="non-terminal residue" evidence="1">
    <location>
        <position position="126"/>
    </location>
</feature>
<sequence length="126" mass="14511">MPITFQVTSDSYEPDKEELYSTRNLLPPGDYLLSMAIASQKLEKIGTQYFEFSLPNEVSFTDSLDTTPLFFLKRMRQLDTPELKASLHRGVFTYIIFQIEPNVEKIFSSGDSLDVFYFVFGSQPDE</sequence>
<reference evidence="1" key="1">
    <citation type="journal article" date="2014" name="Front. Microbiol.">
        <title>High frequency of phylogenetically diverse reductive dehalogenase-homologous genes in deep subseafloor sedimentary metagenomes.</title>
        <authorList>
            <person name="Kawai M."/>
            <person name="Futagami T."/>
            <person name="Toyoda A."/>
            <person name="Takaki Y."/>
            <person name="Nishi S."/>
            <person name="Hori S."/>
            <person name="Arai W."/>
            <person name="Tsubouchi T."/>
            <person name="Morono Y."/>
            <person name="Uchiyama I."/>
            <person name="Ito T."/>
            <person name="Fujiyama A."/>
            <person name="Inagaki F."/>
            <person name="Takami H."/>
        </authorList>
    </citation>
    <scope>NUCLEOTIDE SEQUENCE</scope>
    <source>
        <strain evidence="1">Expedition CK06-06</strain>
    </source>
</reference>
<protein>
    <submittedName>
        <fullName evidence="1">Uncharacterized protein</fullName>
    </submittedName>
</protein>
<organism evidence="1">
    <name type="scientific">marine sediment metagenome</name>
    <dbReference type="NCBI Taxonomy" id="412755"/>
    <lineage>
        <taxon>unclassified sequences</taxon>
        <taxon>metagenomes</taxon>
        <taxon>ecological metagenomes</taxon>
    </lineage>
</organism>
<proteinExistence type="predicted"/>
<name>X1EGE7_9ZZZZ</name>
<comment type="caution">
    <text evidence="1">The sequence shown here is derived from an EMBL/GenBank/DDBJ whole genome shotgun (WGS) entry which is preliminary data.</text>
</comment>
<dbReference type="AlphaFoldDB" id="X1EGE7"/>
<dbReference type="EMBL" id="BARU01014353">
    <property type="protein sequence ID" value="GAH32381.1"/>
    <property type="molecule type" value="Genomic_DNA"/>
</dbReference>
<accession>X1EGE7</accession>